<dbReference type="KEGG" id="ttf:THTE_1445"/>
<protein>
    <submittedName>
        <fullName evidence="2">Serine/threonine protein kinase related protein</fullName>
    </submittedName>
</protein>
<dbReference type="Proteomes" id="UP000215086">
    <property type="component" value="Chromosome"/>
</dbReference>
<dbReference type="InterPro" id="IPR015943">
    <property type="entry name" value="WD40/YVTN_repeat-like_dom_sf"/>
</dbReference>
<dbReference type="EMBL" id="CP018477">
    <property type="protein sequence ID" value="ASV74047.1"/>
    <property type="molecule type" value="Genomic_DNA"/>
</dbReference>
<dbReference type="SUPFAM" id="SSF50998">
    <property type="entry name" value="Quinoprotein alcohol dehydrogenase-like"/>
    <property type="match status" value="1"/>
</dbReference>
<name>A0A286RDM5_9BACT</name>
<evidence type="ECO:0000313" key="3">
    <source>
        <dbReference type="Proteomes" id="UP000215086"/>
    </source>
</evidence>
<dbReference type="Gene3D" id="2.130.10.10">
    <property type="entry name" value="YVTN repeat-like/Quinoprotein amine dehydrogenase"/>
    <property type="match status" value="3"/>
</dbReference>
<dbReference type="PANTHER" id="PTHR34512:SF30">
    <property type="entry name" value="OUTER MEMBRANE PROTEIN ASSEMBLY FACTOR BAMB"/>
    <property type="match status" value="1"/>
</dbReference>
<accession>A0A286RDM5</accession>
<sequence length="562" mass="60264">MTGIRPRLVRNAQGSVLLVAVVVLVLSGVNADQCTQAGDWPQLGGSSTRNNVSPAAGLPVSWSLGEVDRATVRWIGGTTARNIRWVTPLGTESYGSPVVAGNKIFCGTNNGQGYVPRYPPKVDLGCLLCLSRDTGAFLWQYSAPVLSDSGMNWPEQGLCSTPLVEGDRLWVVTNRGCVVCLDTEGFYDGENDGPFTREESTDLREADVVWEFNMIERLGVHPRYMTSSSPTAWGDLLFVVTSHGTGEKGEIARPDAPSFLALDKKTGEIVWADNSPGDRILEGQWSSPACGVLGGVPQVIFGGGDGWVYSFLAERTTNGKPTLLWKFDANPKKTRFEEGGLGDRNYLVAAPVIAGGKVYVVTGQDPQWGEGPGDLWCIDPTKRGDISAELVVDSAGNPVPPRRTFAVDESRGERVVTNPNSGVIWHYRGQDLNGNGKLDFEETLHRTLGMPAVAGGILVVGDGSGIVHCLDAETGQLLWTHDMMASVWGSPLIADGKVYLGDEDGDVAVFELAREMKLLAENPMASSVYTTPIAVDGVLYIVTRRHCVAIGSHSANSTANTP</sequence>
<feature type="domain" description="Pyrrolo-quinoline quinone repeat" evidence="1">
    <location>
        <begin position="447"/>
        <end position="511"/>
    </location>
</feature>
<dbReference type="Pfam" id="PF13360">
    <property type="entry name" value="PQQ_2"/>
    <property type="match status" value="2"/>
</dbReference>
<reference evidence="2 3" key="1">
    <citation type="journal article" name="Front. Microbiol.">
        <title>Sugar Metabolism of the First Thermophilic Planctomycete Thermogutta terrifontis: Comparative Genomic and Transcriptomic Approaches.</title>
        <authorList>
            <person name="Elcheninov A.G."/>
            <person name="Menzel P."/>
            <person name="Gudbergsdottir S.R."/>
            <person name="Slesarev A.I."/>
            <person name="Kadnikov V.V."/>
            <person name="Krogh A."/>
            <person name="Bonch-Osmolovskaya E.A."/>
            <person name="Peng X."/>
            <person name="Kublanov I.V."/>
        </authorList>
    </citation>
    <scope>NUCLEOTIDE SEQUENCE [LARGE SCALE GENOMIC DNA]</scope>
    <source>
        <strain evidence="2 3">R1</strain>
    </source>
</reference>
<dbReference type="InterPro" id="IPR011047">
    <property type="entry name" value="Quinoprotein_ADH-like_sf"/>
</dbReference>
<dbReference type="GO" id="GO:0004674">
    <property type="term" value="F:protein serine/threonine kinase activity"/>
    <property type="evidence" value="ECO:0007669"/>
    <property type="project" value="UniProtKB-KW"/>
</dbReference>
<keyword evidence="2" id="KW-0418">Kinase</keyword>
<proteinExistence type="predicted"/>
<feature type="domain" description="Pyrrolo-quinoline quinone repeat" evidence="1">
    <location>
        <begin position="129"/>
        <end position="413"/>
    </location>
</feature>
<evidence type="ECO:0000313" key="2">
    <source>
        <dbReference type="EMBL" id="ASV74047.1"/>
    </source>
</evidence>
<dbReference type="InterPro" id="IPR018391">
    <property type="entry name" value="PQQ_b-propeller_rpt"/>
</dbReference>
<dbReference type="OrthoDB" id="222965at2"/>
<keyword evidence="3" id="KW-1185">Reference proteome</keyword>
<dbReference type="PANTHER" id="PTHR34512">
    <property type="entry name" value="CELL SURFACE PROTEIN"/>
    <property type="match status" value="1"/>
</dbReference>
<gene>
    <name evidence="2" type="ORF">THTE_1445</name>
</gene>
<evidence type="ECO:0000259" key="1">
    <source>
        <dbReference type="Pfam" id="PF13360"/>
    </source>
</evidence>
<dbReference type="SMART" id="SM00564">
    <property type="entry name" value="PQQ"/>
    <property type="match status" value="3"/>
</dbReference>
<dbReference type="RefSeq" id="WP_095414485.1">
    <property type="nucleotide sequence ID" value="NZ_CP018477.1"/>
</dbReference>
<dbReference type="AlphaFoldDB" id="A0A286RDM5"/>
<keyword evidence="2" id="KW-0808">Transferase</keyword>
<dbReference type="InterPro" id="IPR002372">
    <property type="entry name" value="PQQ_rpt_dom"/>
</dbReference>
<keyword evidence="2" id="KW-0723">Serine/threonine-protein kinase</keyword>
<organism evidence="2 3">
    <name type="scientific">Thermogutta terrifontis</name>
    <dbReference type="NCBI Taxonomy" id="1331910"/>
    <lineage>
        <taxon>Bacteria</taxon>
        <taxon>Pseudomonadati</taxon>
        <taxon>Planctomycetota</taxon>
        <taxon>Planctomycetia</taxon>
        <taxon>Pirellulales</taxon>
        <taxon>Thermoguttaceae</taxon>
        <taxon>Thermogutta</taxon>
    </lineage>
</organism>